<dbReference type="EMBL" id="HBFR01000081">
    <property type="protein sequence ID" value="CAD8872880.1"/>
    <property type="molecule type" value="Transcribed_RNA"/>
</dbReference>
<gene>
    <name evidence="2" type="ORF">CHYS00102_LOCUS38</name>
</gene>
<sequence>MHGNGEAIHEGSLPHMKEYNGNGGRPARENDEGAVRGNGEKNLSHVEEHHSSRSVDEKERGVLRGNGKESFSHAEKKHNVGRPVARGYSGLPLEQTPAVVGAERGHINCEIDVDKLAYWNDPRGKRDAEFVSEYRVPEGETRYITFEPDSGGGE</sequence>
<dbReference type="AlphaFoldDB" id="A0A7S1FL83"/>
<organism evidence="2">
    <name type="scientific">Corethron hystrix</name>
    <dbReference type="NCBI Taxonomy" id="216773"/>
    <lineage>
        <taxon>Eukaryota</taxon>
        <taxon>Sar</taxon>
        <taxon>Stramenopiles</taxon>
        <taxon>Ochrophyta</taxon>
        <taxon>Bacillariophyta</taxon>
        <taxon>Coscinodiscophyceae</taxon>
        <taxon>Corethrophycidae</taxon>
        <taxon>Corethrales</taxon>
        <taxon>Corethraceae</taxon>
        <taxon>Corethron</taxon>
    </lineage>
</organism>
<reference evidence="2" key="1">
    <citation type="submission" date="2021-01" db="EMBL/GenBank/DDBJ databases">
        <authorList>
            <person name="Corre E."/>
            <person name="Pelletier E."/>
            <person name="Niang G."/>
            <person name="Scheremetjew M."/>
            <person name="Finn R."/>
            <person name="Kale V."/>
            <person name="Holt S."/>
            <person name="Cochrane G."/>
            <person name="Meng A."/>
            <person name="Brown T."/>
            <person name="Cohen L."/>
        </authorList>
    </citation>
    <scope>NUCLEOTIDE SEQUENCE</scope>
    <source>
        <strain evidence="2">308</strain>
    </source>
</reference>
<evidence type="ECO:0000313" key="2">
    <source>
        <dbReference type="EMBL" id="CAD8872880.1"/>
    </source>
</evidence>
<accession>A0A7S1FL83</accession>
<proteinExistence type="predicted"/>
<name>A0A7S1FL83_9STRA</name>
<feature type="region of interest" description="Disordered" evidence="1">
    <location>
        <begin position="1"/>
        <end position="90"/>
    </location>
</feature>
<feature type="compositionally biased region" description="Basic and acidic residues" evidence="1">
    <location>
        <begin position="26"/>
        <end position="78"/>
    </location>
</feature>
<protein>
    <submittedName>
        <fullName evidence="2">Uncharacterized protein</fullName>
    </submittedName>
</protein>
<evidence type="ECO:0000256" key="1">
    <source>
        <dbReference type="SAM" id="MobiDB-lite"/>
    </source>
</evidence>